<evidence type="ECO:0000313" key="6">
    <source>
        <dbReference type="Proteomes" id="UP000199258"/>
    </source>
</evidence>
<feature type="domain" description="Methyltransferase" evidence="4">
    <location>
        <begin position="63"/>
        <end position="150"/>
    </location>
</feature>
<dbReference type="InterPro" id="IPR041698">
    <property type="entry name" value="Methyltransf_25"/>
</dbReference>
<dbReference type="GO" id="GO:0032259">
    <property type="term" value="P:methylation"/>
    <property type="evidence" value="ECO:0007669"/>
    <property type="project" value="UniProtKB-KW"/>
</dbReference>
<dbReference type="Pfam" id="PF13649">
    <property type="entry name" value="Methyltransf_25"/>
    <property type="match status" value="1"/>
</dbReference>
<dbReference type="Gene3D" id="3.40.50.150">
    <property type="entry name" value="Vaccinia Virus protein VP39"/>
    <property type="match status" value="1"/>
</dbReference>
<keyword evidence="2" id="KW-0808">Transferase</keyword>
<dbReference type="EMBL" id="FNDT01000005">
    <property type="protein sequence ID" value="SDI02605.1"/>
    <property type="molecule type" value="Genomic_DNA"/>
</dbReference>
<keyword evidence="3" id="KW-0949">S-adenosyl-L-methionine</keyword>
<dbReference type="InterPro" id="IPR029063">
    <property type="entry name" value="SAM-dependent_MTases_sf"/>
</dbReference>
<dbReference type="AlphaFoldDB" id="A0A1G8H7L6"/>
<dbReference type="RefSeq" id="WP_090585684.1">
    <property type="nucleotide sequence ID" value="NZ_FNDT01000005.1"/>
</dbReference>
<gene>
    <name evidence="5" type="ORF">SAMN04488693_105103</name>
</gene>
<dbReference type="SUPFAM" id="SSF53335">
    <property type="entry name" value="S-adenosyl-L-methionine-dependent methyltransferases"/>
    <property type="match status" value="1"/>
</dbReference>
<dbReference type="NCBIfam" id="NF004851">
    <property type="entry name" value="PRK06202.1"/>
    <property type="match status" value="1"/>
</dbReference>
<sequence>MAFLTHRDLTAVEEMDKPGCNPAMLERTYAQFGLVNRTVAGWHHTWARHVRPVLRTSGTNTLLDIGSGGGDVPRAFARWAARDGFRLDITAIDPDERAHAYANSQPTTPGVTFRRAFSSELVAEGARFDVVTSNHVLHHLSPGELRGLLADSEQLGTRLALHSDIVRTRVGFALFGVATLPLRGSYIRRDGLTSIRRSYLAEELRAAVPPAWRVERQFPFRNLLVHRA</sequence>
<evidence type="ECO:0000259" key="4">
    <source>
        <dbReference type="Pfam" id="PF13649"/>
    </source>
</evidence>
<evidence type="ECO:0000256" key="2">
    <source>
        <dbReference type="ARBA" id="ARBA00022679"/>
    </source>
</evidence>
<accession>A0A1G8H7L6</accession>
<evidence type="ECO:0000256" key="1">
    <source>
        <dbReference type="ARBA" id="ARBA00022603"/>
    </source>
</evidence>
<name>A0A1G8H7L6_9MICC</name>
<keyword evidence="6" id="KW-1185">Reference proteome</keyword>
<dbReference type="PANTHER" id="PTHR43464:SF19">
    <property type="entry name" value="UBIQUINONE BIOSYNTHESIS O-METHYLTRANSFERASE, MITOCHONDRIAL"/>
    <property type="match status" value="1"/>
</dbReference>
<dbReference type="Proteomes" id="UP000199258">
    <property type="component" value="Unassembled WGS sequence"/>
</dbReference>
<dbReference type="PANTHER" id="PTHR43464">
    <property type="entry name" value="METHYLTRANSFERASE"/>
    <property type="match status" value="1"/>
</dbReference>
<dbReference type="CDD" id="cd02440">
    <property type="entry name" value="AdoMet_MTases"/>
    <property type="match status" value="1"/>
</dbReference>
<dbReference type="STRING" id="335973.SAMN04488693_105103"/>
<protein>
    <submittedName>
        <fullName evidence="5">2-polyprenyl-3-methyl-5-hydroxy-6-metoxy-1,4-benzoquinol methylase</fullName>
    </submittedName>
</protein>
<dbReference type="OrthoDB" id="9800454at2"/>
<proteinExistence type="predicted"/>
<keyword evidence="1 5" id="KW-0489">Methyltransferase</keyword>
<reference evidence="5 6" key="1">
    <citation type="submission" date="2016-10" db="EMBL/GenBank/DDBJ databases">
        <authorList>
            <person name="de Groot N.N."/>
        </authorList>
    </citation>
    <scope>NUCLEOTIDE SEQUENCE [LARGE SCALE GENOMIC DNA]</scope>
    <source>
        <strain evidence="5 6">NP_1H</strain>
    </source>
</reference>
<evidence type="ECO:0000256" key="3">
    <source>
        <dbReference type="ARBA" id="ARBA00022691"/>
    </source>
</evidence>
<organism evidence="5 6">
    <name type="scientific">Arthrobacter subterraneus</name>
    <dbReference type="NCBI Taxonomy" id="335973"/>
    <lineage>
        <taxon>Bacteria</taxon>
        <taxon>Bacillati</taxon>
        <taxon>Actinomycetota</taxon>
        <taxon>Actinomycetes</taxon>
        <taxon>Micrococcales</taxon>
        <taxon>Micrococcaceae</taxon>
        <taxon>Arthrobacter</taxon>
    </lineage>
</organism>
<evidence type="ECO:0000313" key="5">
    <source>
        <dbReference type="EMBL" id="SDI02605.1"/>
    </source>
</evidence>
<dbReference type="GO" id="GO:0008168">
    <property type="term" value="F:methyltransferase activity"/>
    <property type="evidence" value="ECO:0007669"/>
    <property type="project" value="UniProtKB-KW"/>
</dbReference>